<organism evidence="4 5">
    <name type="scientific">Pontibacillus halophilus JSM 076056 = DSM 19796</name>
    <dbReference type="NCBI Taxonomy" id="1385510"/>
    <lineage>
        <taxon>Bacteria</taxon>
        <taxon>Bacillati</taxon>
        <taxon>Bacillota</taxon>
        <taxon>Bacilli</taxon>
        <taxon>Bacillales</taxon>
        <taxon>Bacillaceae</taxon>
        <taxon>Pontibacillus</taxon>
    </lineage>
</organism>
<comment type="caution">
    <text evidence="4">The sequence shown here is derived from an EMBL/GenBank/DDBJ whole genome shotgun (WGS) entry which is preliminary data.</text>
</comment>
<dbReference type="Gene3D" id="2.60.40.10">
    <property type="entry name" value="Immunoglobulins"/>
    <property type="match status" value="1"/>
</dbReference>
<evidence type="ECO:0000313" key="4">
    <source>
        <dbReference type="EMBL" id="KGX90588.1"/>
    </source>
</evidence>
<feature type="compositionally biased region" description="Basic and acidic residues" evidence="1">
    <location>
        <begin position="141"/>
        <end position="159"/>
    </location>
</feature>
<dbReference type="Pfam" id="PF13115">
    <property type="entry name" value="YtkA"/>
    <property type="match status" value="2"/>
</dbReference>
<feature type="signal peptide" evidence="2">
    <location>
        <begin position="1"/>
        <end position="17"/>
    </location>
</feature>
<dbReference type="InterPro" id="IPR013783">
    <property type="entry name" value="Ig-like_fold"/>
</dbReference>
<reference evidence="4 5" key="1">
    <citation type="submission" date="2013-08" db="EMBL/GenBank/DDBJ databases">
        <authorList>
            <person name="Huang J."/>
            <person name="Wang G."/>
        </authorList>
    </citation>
    <scope>NUCLEOTIDE SEQUENCE [LARGE SCALE GENOMIC DNA]</scope>
    <source>
        <strain evidence="4 5">JSM 076056</strain>
    </source>
</reference>
<dbReference type="InterPro" id="IPR032693">
    <property type="entry name" value="YtkA-like_dom"/>
</dbReference>
<evidence type="ECO:0000256" key="1">
    <source>
        <dbReference type="SAM" id="MobiDB-lite"/>
    </source>
</evidence>
<feature type="domain" description="YtkA-like" evidence="3">
    <location>
        <begin position="170"/>
        <end position="247"/>
    </location>
</feature>
<keyword evidence="5" id="KW-1185">Reference proteome</keyword>
<sequence>MRKFILSMSLLSVLVLAACGESEGEETNQNTEEEAIKEVVVEFTTAAETIQAGEETVLQAEVTYGNEESGYDAVEDADVEFEVLQGENTVVKEKASSEGEGMYTLPYTFEEAGTYTIIPHTNAKEIHTMPSTEVTVEGTEEESHAHSDVGDASDEGGHDHHSHGHGHGDEIEPTLTGIKELTAGSATEVKTQLQKGDEPVTDMMVRYEIWKVGAERHMYIDTTEANAGEYVADVQLDESGTYVFKLHYENDEVHGHTEQEIEVN</sequence>
<dbReference type="EMBL" id="AVPE01000014">
    <property type="protein sequence ID" value="KGX90588.1"/>
    <property type="molecule type" value="Genomic_DNA"/>
</dbReference>
<dbReference type="Proteomes" id="UP000030528">
    <property type="component" value="Unassembled WGS sequence"/>
</dbReference>
<dbReference type="eggNOG" id="ENOG502ZCA8">
    <property type="taxonomic scope" value="Bacteria"/>
</dbReference>
<evidence type="ECO:0000259" key="3">
    <source>
        <dbReference type="Pfam" id="PF13115"/>
    </source>
</evidence>
<feature type="chain" id="PRO_5038784441" description="YtkA-like domain-containing protein" evidence="2">
    <location>
        <begin position="18"/>
        <end position="264"/>
    </location>
</feature>
<dbReference type="PROSITE" id="PS51257">
    <property type="entry name" value="PROKAR_LIPOPROTEIN"/>
    <property type="match status" value="1"/>
</dbReference>
<gene>
    <name evidence="4" type="ORF">N781_07105</name>
</gene>
<dbReference type="AlphaFoldDB" id="A0A0A5GH99"/>
<accession>A0A0A5GH99</accession>
<keyword evidence="2" id="KW-0732">Signal</keyword>
<evidence type="ECO:0000256" key="2">
    <source>
        <dbReference type="SAM" id="SignalP"/>
    </source>
</evidence>
<feature type="domain" description="YtkA-like" evidence="3">
    <location>
        <begin position="36"/>
        <end position="120"/>
    </location>
</feature>
<dbReference type="STRING" id="1385510.GCA_000425205_02982"/>
<proteinExistence type="predicted"/>
<name>A0A0A5GH99_9BACI</name>
<protein>
    <recommendedName>
        <fullName evidence="3">YtkA-like domain-containing protein</fullName>
    </recommendedName>
</protein>
<evidence type="ECO:0000313" key="5">
    <source>
        <dbReference type="Proteomes" id="UP000030528"/>
    </source>
</evidence>
<dbReference type="RefSeq" id="WP_026801244.1">
    <property type="nucleotide sequence ID" value="NZ_AULI01000014.1"/>
</dbReference>
<feature type="region of interest" description="Disordered" evidence="1">
    <location>
        <begin position="135"/>
        <end position="172"/>
    </location>
</feature>